<dbReference type="SUPFAM" id="SSF52172">
    <property type="entry name" value="CheY-like"/>
    <property type="match status" value="1"/>
</dbReference>
<name>A0A087RZB2_9ARCH</name>
<keyword evidence="1" id="KW-0597">Phosphoprotein</keyword>
<dbReference type="PROSITE" id="PS50110">
    <property type="entry name" value="RESPONSE_REGULATORY"/>
    <property type="match status" value="1"/>
</dbReference>
<dbReference type="InterPro" id="IPR050595">
    <property type="entry name" value="Bact_response_regulator"/>
</dbReference>
<reference evidence="3 4" key="1">
    <citation type="submission" date="2014-06" db="EMBL/GenBank/DDBJ databases">
        <authorList>
            <person name="Ngugi D.K."/>
            <person name="Blom J."/>
            <person name="Alam I."/>
            <person name="Rashid M."/>
            <person name="Baalawi W."/>
            <person name="Zhang G."/>
            <person name="Hikmawan T."/>
            <person name="Guan Y."/>
            <person name="Antunes A."/>
            <person name="Siam R."/>
            <person name="El-Dorry H."/>
            <person name="Bajic V."/>
            <person name="Stingl U."/>
        </authorList>
    </citation>
    <scope>NUCLEOTIDE SEQUENCE [LARGE SCALE GENOMIC DNA]</scope>
    <source>
        <strain evidence="3">SCGC AAA799-P11</strain>
    </source>
</reference>
<accession>A0A087RZB2</accession>
<evidence type="ECO:0000259" key="2">
    <source>
        <dbReference type="PROSITE" id="PS50110"/>
    </source>
</evidence>
<dbReference type="CDD" id="cd17546">
    <property type="entry name" value="REC_hyHK_CKI1_RcsC-like"/>
    <property type="match status" value="1"/>
</dbReference>
<dbReference type="GO" id="GO:0000160">
    <property type="term" value="P:phosphorelay signal transduction system"/>
    <property type="evidence" value="ECO:0007669"/>
    <property type="project" value="InterPro"/>
</dbReference>
<dbReference type="EMBL" id="JOSZ01000013">
    <property type="protein sequence ID" value="KFM18816.1"/>
    <property type="molecule type" value="Genomic_DNA"/>
</dbReference>
<feature type="domain" description="Response regulatory" evidence="2">
    <location>
        <begin position="6"/>
        <end position="123"/>
    </location>
</feature>
<evidence type="ECO:0000256" key="1">
    <source>
        <dbReference type="ARBA" id="ARBA00022553"/>
    </source>
</evidence>
<gene>
    <name evidence="3" type="primary">mprA</name>
    <name evidence="3" type="ORF">AAA799P11_00937</name>
</gene>
<dbReference type="Pfam" id="PF00072">
    <property type="entry name" value="Response_reg"/>
    <property type="match status" value="1"/>
</dbReference>
<dbReference type="InterPro" id="IPR001789">
    <property type="entry name" value="Sig_transdc_resp-reg_receiver"/>
</dbReference>
<organism evidence="3 4">
    <name type="scientific">Marine Group I thaumarchaeote SCGC AAA799-P11</name>
    <dbReference type="NCBI Taxonomy" id="1502295"/>
    <lineage>
        <taxon>Archaea</taxon>
        <taxon>Nitrososphaerota</taxon>
        <taxon>Marine Group I</taxon>
    </lineage>
</organism>
<protein>
    <submittedName>
        <fullName evidence="3">Response regulator MprA protein</fullName>
    </submittedName>
</protein>
<evidence type="ECO:0000313" key="3">
    <source>
        <dbReference type="EMBL" id="KFM18816.1"/>
    </source>
</evidence>
<dbReference type="PANTHER" id="PTHR44591">
    <property type="entry name" value="STRESS RESPONSE REGULATOR PROTEIN 1"/>
    <property type="match status" value="1"/>
</dbReference>
<keyword evidence="4" id="KW-1185">Reference proteome</keyword>
<comment type="caution">
    <text evidence="3">The sequence shown here is derived from an EMBL/GenBank/DDBJ whole genome shotgun (WGS) entry which is preliminary data.</text>
</comment>
<dbReference type="PANTHER" id="PTHR44591:SF3">
    <property type="entry name" value="RESPONSE REGULATORY DOMAIN-CONTAINING PROTEIN"/>
    <property type="match status" value="1"/>
</dbReference>
<dbReference type="InterPro" id="IPR011006">
    <property type="entry name" value="CheY-like_superfamily"/>
</dbReference>
<proteinExistence type="predicted"/>
<evidence type="ECO:0000313" key="4">
    <source>
        <dbReference type="Proteomes" id="UP000029387"/>
    </source>
</evidence>
<dbReference type="SMART" id="SM00448">
    <property type="entry name" value="REC"/>
    <property type="match status" value="1"/>
</dbReference>
<sequence>MQTKSKILIVDDNKSITKMMTKLLTHEGYDCTFCNESTNAIPLMTGTKFDFVLLDLAMPGKSGVEIVDELHQTGQIKNQKIIVLTASSTLQSSFADLKQKGVLTTLKKPIDIDTLLEIISQSPYPRSA</sequence>
<dbReference type="AlphaFoldDB" id="A0A087RZB2"/>
<dbReference type="Gene3D" id="3.40.50.2300">
    <property type="match status" value="1"/>
</dbReference>
<dbReference type="Proteomes" id="UP000029387">
    <property type="component" value="Unassembled WGS sequence"/>
</dbReference>